<feature type="transmembrane region" description="Helical" evidence="5">
    <location>
        <begin position="115"/>
        <end position="134"/>
    </location>
</feature>
<evidence type="ECO:0000256" key="3">
    <source>
        <dbReference type="ARBA" id="ARBA00022989"/>
    </source>
</evidence>
<feature type="transmembrane region" description="Helical" evidence="5">
    <location>
        <begin position="480"/>
        <end position="500"/>
    </location>
</feature>
<dbReference type="Pfam" id="PF01925">
    <property type="entry name" value="TauE"/>
    <property type="match status" value="2"/>
</dbReference>
<evidence type="ECO:0000256" key="4">
    <source>
        <dbReference type="ARBA" id="ARBA00023136"/>
    </source>
</evidence>
<organism evidence="7 8">
    <name type="scientific">Tribonema minus</name>
    <dbReference type="NCBI Taxonomy" id="303371"/>
    <lineage>
        <taxon>Eukaryota</taxon>
        <taxon>Sar</taxon>
        <taxon>Stramenopiles</taxon>
        <taxon>Ochrophyta</taxon>
        <taxon>PX clade</taxon>
        <taxon>Xanthophyceae</taxon>
        <taxon>Tribonematales</taxon>
        <taxon>Tribonemataceae</taxon>
        <taxon>Tribonema</taxon>
    </lineage>
</organism>
<feature type="transmembrane region" description="Helical" evidence="5">
    <location>
        <begin position="300"/>
        <end position="321"/>
    </location>
</feature>
<keyword evidence="3 5" id="KW-1133">Transmembrane helix</keyword>
<dbReference type="OrthoDB" id="434519at2759"/>
<evidence type="ECO:0000313" key="7">
    <source>
        <dbReference type="EMBL" id="KAG5192601.1"/>
    </source>
</evidence>
<dbReference type="EMBL" id="JAFCMP010000003">
    <property type="protein sequence ID" value="KAG5192601.1"/>
    <property type="molecule type" value="Genomic_DNA"/>
</dbReference>
<sequence>MAGHMERRAQPAYARVALCLLPLAALFLVLAAVDRANSTSNGHHDNFEGMRFLADEPIALPGQSHHKKLLPLDAWDKAGIFAAIIGLMIAAGGGIGGGGILVPIFVLIMRFHPKYAIPLSNITIFGGAITNVALNLSKRHPLADRPLVDWDLILVMEPLTIGGALVGSFINKVLPEEILALSLVILLTLTAHRTLKKGASMYAKESRAMAQQAKAGKMSELTTLHEAQAEELVEEEGVSLLPKGRAAEDSTAAHLPTGDYVEGGYDDTEQASMAEEEARRTHLQLQKLLEEERLTPRRKVAILSGVFVVVLAVNILKGGGAFPSPLGIRCGSFMFWGASVFILVWVTGTSLWVRDMLVAQWRLKTKCGYRYVEGDVQWSPSATIKYPSLCFFAGFCAGLFGVGGGIVKGPLMLEMGVHPKVASATSACMILFTSFTATTSFMVFGLLRRDYAQLMFVVGLLATFVGQVGVNYLVQRYQRSSLIIVSIGAVVALSALLMGGQSLYFLAFPRQDDESGGFCAAGE</sequence>
<dbReference type="GO" id="GO:0031464">
    <property type="term" value="C:Cul4A-RING E3 ubiquitin ligase complex"/>
    <property type="evidence" value="ECO:0007669"/>
    <property type="project" value="TreeGrafter"/>
</dbReference>
<feature type="signal peptide" evidence="6">
    <location>
        <begin position="1"/>
        <end position="31"/>
    </location>
</feature>
<accession>A0A835ZGS5</accession>
<feature type="transmembrane region" description="Helical" evidence="5">
    <location>
        <begin position="80"/>
        <end position="108"/>
    </location>
</feature>
<reference evidence="7" key="1">
    <citation type="submission" date="2021-02" db="EMBL/GenBank/DDBJ databases">
        <title>First Annotated Genome of the Yellow-green Alga Tribonema minus.</title>
        <authorList>
            <person name="Mahan K.M."/>
        </authorList>
    </citation>
    <scope>NUCLEOTIDE SEQUENCE</scope>
    <source>
        <strain evidence="7">UTEX B ZZ1240</strain>
    </source>
</reference>
<evidence type="ECO:0000256" key="5">
    <source>
        <dbReference type="SAM" id="Phobius"/>
    </source>
</evidence>
<gene>
    <name evidence="7" type="ORF">JKP88DRAFT_292553</name>
</gene>
<feature type="chain" id="PRO_5032302623" evidence="6">
    <location>
        <begin position="32"/>
        <end position="523"/>
    </location>
</feature>
<keyword evidence="6" id="KW-0732">Signal</keyword>
<dbReference type="AlphaFoldDB" id="A0A835ZGS5"/>
<comment type="subcellular location">
    <subcellularLocation>
        <location evidence="1">Membrane</location>
        <topology evidence="1">Multi-pass membrane protein</topology>
    </subcellularLocation>
</comment>
<evidence type="ECO:0000256" key="2">
    <source>
        <dbReference type="ARBA" id="ARBA00022692"/>
    </source>
</evidence>
<dbReference type="GO" id="GO:0016567">
    <property type="term" value="P:protein ubiquitination"/>
    <property type="evidence" value="ECO:0007669"/>
    <property type="project" value="TreeGrafter"/>
</dbReference>
<feature type="transmembrane region" description="Helical" evidence="5">
    <location>
        <begin position="389"/>
        <end position="409"/>
    </location>
</feature>
<name>A0A835ZGS5_9STRA</name>
<dbReference type="Proteomes" id="UP000664859">
    <property type="component" value="Unassembled WGS sequence"/>
</dbReference>
<dbReference type="GO" id="GO:0016020">
    <property type="term" value="C:membrane"/>
    <property type="evidence" value="ECO:0007669"/>
    <property type="project" value="UniProtKB-SubCell"/>
</dbReference>
<comment type="caution">
    <text evidence="7">The sequence shown here is derived from an EMBL/GenBank/DDBJ whole genome shotgun (WGS) entry which is preliminary data.</text>
</comment>
<feature type="transmembrane region" description="Helical" evidence="5">
    <location>
        <begin position="333"/>
        <end position="353"/>
    </location>
</feature>
<keyword evidence="2 5" id="KW-0812">Transmembrane</keyword>
<dbReference type="PANTHER" id="PTHR14255:SF3">
    <property type="entry name" value="SULFITE EXPORTER TAUE_SAFE FAMILY PROTEIN 5-RELATED"/>
    <property type="match status" value="1"/>
</dbReference>
<evidence type="ECO:0000313" key="8">
    <source>
        <dbReference type="Proteomes" id="UP000664859"/>
    </source>
</evidence>
<dbReference type="PANTHER" id="PTHR14255">
    <property type="entry name" value="CEREBLON"/>
    <property type="match status" value="1"/>
</dbReference>
<keyword evidence="4 5" id="KW-0472">Membrane</keyword>
<feature type="transmembrane region" description="Helical" evidence="5">
    <location>
        <begin position="454"/>
        <end position="474"/>
    </location>
</feature>
<dbReference type="InterPro" id="IPR002781">
    <property type="entry name" value="TM_pro_TauE-like"/>
</dbReference>
<feature type="transmembrane region" description="Helical" evidence="5">
    <location>
        <begin position="421"/>
        <end position="447"/>
    </location>
</feature>
<evidence type="ECO:0000256" key="6">
    <source>
        <dbReference type="SAM" id="SignalP"/>
    </source>
</evidence>
<proteinExistence type="predicted"/>
<keyword evidence="8" id="KW-1185">Reference proteome</keyword>
<protein>
    <submittedName>
        <fullName evidence="7">Uncharacterized protein</fullName>
    </submittedName>
</protein>
<evidence type="ECO:0000256" key="1">
    <source>
        <dbReference type="ARBA" id="ARBA00004141"/>
    </source>
</evidence>